<gene>
    <name evidence="1" type="ORF">NU09_2186</name>
</gene>
<protein>
    <submittedName>
        <fullName evidence="1">Uncharacterized protein</fullName>
    </submittedName>
</protein>
<evidence type="ECO:0000313" key="2">
    <source>
        <dbReference type="Proteomes" id="UP000289775"/>
    </source>
</evidence>
<evidence type="ECO:0000313" key="1">
    <source>
        <dbReference type="EMBL" id="RYJ42400.1"/>
    </source>
</evidence>
<accession>A0A444W947</accession>
<keyword evidence="2" id="KW-1185">Reference proteome</keyword>
<proteinExistence type="predicted"/>
<name>A0A444W947_9FLAO</name>
<comment type="caution">
    <text evidence="1">The sequence shown here is derived from an EMBL/GenBank/DDBJ whole genome shotgun (WGS) entry which is preliminary data.</text>
</comment>
<organism evidence="1 2">
    <name type="scientific">Flavobacterium beibuense</name>
    <dbReference type="NCBI Taxonomy" id="657326"/>
    <lineage>
        <taxon>Bacteria</taxon>
        <taxon>Pseudomonadati</taxon>
        <taxon>Bacteroidota</taxon>
        <taxon>Flavobacteriia</taxon>
        <taxon>Flavobacteriales</taxon>
        <taxon>Flavobacteriaceae</taxon>
        <taxon>Flavobacterium</taxon>
    </lineage>
</organism>
<reference evidence="1 2" key="1">
    <citation type="submission" date="2014-12" db="EMBL/GenBank/DDBJ databases">
        <title>Genome sequence of Flavobacterium beibuense RSKm HC5.</title>
        <authorList>
            <person name="Kim J.F."/>
            <person name="Song J.Y."/>
            <person name="Kwak M.-J."/>
            <person name="Lee S.-W."/>
        </authorList>
    </citation>
    <scope>NUCLEOTIDE SEQUENCE [LARGE SCALE GENOMIC DNA]</scope>
    <source>
        <strain evidence="1 2">RSKm HC5</strain>
    </source>
</reference>
<dbReference type="RefSeq" id="WP_129751302.1">
    <property type="nucleotide sequence ID" value="NZ_JUIW01000007.1"/>
</dbReference>
<dbReference type="Proteomes" id="UP000289775">
    <property type="component" value="Unassembled WGS sequence"/>
</dbReference>
<dbReference type="EMBL" id="JUIW01000007">
    <property type="protein sequence ID" value="RYJ42400.1"/>
    <property type="molecule type" value="Genomic_DNA"/>
</dbReference>
<dbReference type="AlphaFoldDB" id="A0A444W947"/>
<dbReference type="OrthoDB" id="894042at2"/>
<sequence length="147" mass="16996">MKLSLKYVNVFIYPRVSSIFGIVKKALVYILISLMSLNCLSIREFLKVPVLCQHFIEHKKADNEISPLDFLAMHYWGNDLNDNDDSRDMQLPFKNIVNHTAPVLFLPQNHIEELTVFVQPVAKNTQTHKKDLYSCIYYSSLIKPPAV</sequence>